<reference evidence="5" key="3">
    <citation type="submission" date="2015-04" db="EMBL/GenBank/DDBJ databases">
        <title>Physiological reanalysis, assessment of diazotrophy, and genome sequences of multiple isolates of Streptomyces thermoautotrophicus.</title>
        <authorList>
            <person name="MacKellar D.C."/>
            <person name="Lieber L."/>
            <person name="Norman J."/>
            <person name="Bolger A."/>
            <person name="Tobin C."/>
            <person name="Murray J.W."/>
            <person name="Chang R."/>
            <person name="Ford T."/>
            <person name="Nguyen P.Q."/>
            <person name="Woodward J."/>
            <person name="Permingeat H."/>
            <person name="Joshi N.S."/>
            <person name="Silver P.A."/>
            <person name="Usadel B."/>
            <person name="Rutherford A.W."/>
            <person name="Friesen M."/>
            <person name="Prell J."/>
        </authorList>
    </citation>
    <scope>NUCLEOTIDE SEQUENCE [LARGE SCALE GENOMIC DNA]</scope>
    <source>
        <strain evidence="5">H1</strain>
    </source>
</reference>
<evidence type="ECO:0000313" key="5">
    <source>
        <dbReference type="Proteomes" id="UP000070188"/>
    </source>
</evidence>
<feature type="region of interest" description="Disordered" evidence="1">
    <location>
        <begin position="73"/>
        <end position="98"/>
    </location>
</feature>
<gene>
    <name evidence="2" type="ORF">LI90_2220</name>
    <name evidence="3" type="ORF">TH66_02415</name>
    <name evidence="4" type="ORF">TR74_16980</name>
</gene>
<dbReference type="Proteomes" id="UP000070188">
    <property type="component" value="Unassembled WGS sequence"/>
</dbReference>
<dbReference type="EMBL" id="JYIK01001022">
    <property type="protein sequence ID" value="KWX07957.1"/>
    <property type="molecule type" value="Genomic_DNA"/>
</dbReference>
<dbReference type="EMBL" id="LAXD01000001">
    <property type="protein sequence ID" value="KWX01192.1"/>
    <property type="molecule type" value="Genomic_DNA"/>
</dbReference>
<dbReference type="OrthoDB" id="4730721at2"/>
<sequence length="149" mass="16435">MTAPVDRDALRSVIRQVLREVLPEVVRSVSAAEPRVEPVTIADDADLHAFVLRLLELYEDPARREAVRTGRLRFRLTGPAPTQAEPTQEEPAAPRLPAVRRVERGAVTESTVVAAAKEGARLVLGRRAVITPLARERARALRVPIEKEA</sequence>
<dbReference type="AlphaFoldDB" id="A0A132N7M7"/>
<dbReference type="RefSeq" id="WP_066887525.1">
    <property type="nucleotide sequence ID" value="NZ_JYIJ01000011.1"/>
</dbReference>
<comment type="caution">
    <text evidence="3">The sequence shown here is derived from an EMBL/GenBank/DDBJ whole genome shotgun (WGS) entry which is preliminary data.</text>
</comment>
<accession>A0A132N7M7</accession>
<organism evidence="3 7">
    <name type="scientific">Carbonactinospora thermoautotrophica</name>
    <dbReference type="NCBI Taxonomy" id="1469144"/>
    <lineage>
        <taxon>Bacteria</taxon>
        <taxon>Bacillati</taxon>
        <taxon>Actinomycetota</taxon>
        <taxon>Actinomycetes</taxon>
        <taxon>Kitasatosporales</taxon>
        <taxon>Carbonactinosporaceae</taxon>
        <taxon>Carbonactinospora</taxon>
    </lineage>
</organism>
<reference evidence="6" key="1">
    <citation type="submission" date="2015-02" db="EMBL/GenBank/DDBJ databases">
        <title>Physiological reanalysis, assessment of diazotrophy, and genome sequences of multiple isolates of Streptomyces thermoautotrophicus.</title>
        <authorList>
            <person name="MacKellar D.C."/>
            <person name="Lieber L."/>
            <person name="Norman J."/>
            <person name="Bolger A."/>
            <person name="Tobin C."/>
            <person name="Murray J.W."/>
            <person name="Friesen M."/>
            <person name="Prell J."/>
        </authorList>
    </citation>
    <scope>NUCLEOTIDE SEQUENCE [LARGE SCALE GENOMIC DNA]</scope>
    <source>
        <strain evidence="6">UBT1</strain>
    </source>
</reference>
<name>A0A132N7M7_9ACTN</name>
<dbReference type="PATRIC" id="fig|1469144.10.peg.2406"/>
<dbReference type="EMBL" id="JYIJ01000011">
    <property type="protein sequence ID" value="KWX05542.1"/>
    <property type="molecule type" value="Genomic_DNA"/>
</dbReference>
<evidence type="ECO:0000313" key="4">
    <source>
        <dbReference type="EMBL" id="KWX07957.1"/>
    </source>
</evidence>
<evidence type="ECO:0000313" key="7">
    <source>
        <dbReference type="Proteomes" id="UP000070659"/>
    </source>
</evidence>
<reference evidence="3 7" key="2">
    <citation type="submission" date="2015-02" db="EMBL/GenBank/DDBJ databases">
        <title>Physiological reanalysis, assessment of diazotrophy, and genome sequences of multiple isolates of Streptomyces thermoautotrophicus.</title>
        <authorList>
            <person name="MacKellar D.C."/>
            <person name="Lieber L."/>
            <person name="Norman J."/>
            <person name="Bolger A."/>
            <person name="Tobin C."/>
            <person name="Murray J.W."/>
            <person name="Prell J."/>
        </authorList>
    </citation>
    <scope>NUCLEOTIDE SEQUENCE [LARGE SCALE GENOMIC DNA]</scope>
    <source>
        <strain evidence="3 7">UBT1</strain>
    </source>
</reference>
<evidence type="ECO:0000313" key="2">
    <source>
        <dbReference type="EMBL" id="KWX01192.1"/>
    </source>
</evidence>
<dbReference type="STRING" id="1469144.LI90_2220"/>
<reference evidence="2" key="4">
    <citation type="submission" date="2015-04" db="EMBL/GenBank/DDBJ databases">
        <title>Physiological reanalysis, assessment of diazotrophy, and genome sequences of multiple isolates of Streptomyces thermoautotrophicus.</title>
        <authorList>
            <person name="MacKellar D.C."/>
            <person name="Lieber L."/>
            <person name="Norman J."/>
            <person name="Bolger A."/>
            <person name="Tobin C."/>
            <person name="Murray J.W."/>
            <person name="Woodward J."/>
            <person name="Friesen M."/>
            <person name="Prell J."/>
        </authorList>
    </citation>
    <scope>NUCLEOTIDE SEQUENCE [LARGE SCALE GENOMIC DNA]</scope>
    <source>
        <strain evidence="2">H1</strain>
    </source>
</reference>
<protein>
    <submittedName>
        <fullName evidence="3">Uncharacterized protein</fullName>
    </submittedName>
</protein>
<evidence type="ECO:0000256" key="1">
    <source>
        <dbReference type="SAM" id="MobiDB-lite"/>
    </source>
</evidence>
<keyword evidence="5" id="KW-1185">Reference proteome</keyword>
<evidence type="ECO:0000313" key="6">
    <source>
        <dbReference type="Proteomes" id="UP000070598"/>
    </source>
</evidence>
<proteinExistence type="predicted"/>
<dbReference type="Proteomes" id="UP000070598">
    <property type="component" value="Unassembled WGS sequence"/>
</dbReference>
<dbReference type="Proteomes" id="UP000070659">
    <property type="component" value="Unassembled WGS sequence"/>
</dbReference>
<evidence type="ECO:0000313" key="3">
    <source>
        <dbReference type="EMBL" id="KWX05542.1"/>
    </source>
</evidence>